<gene>
    <name evidence="1" type="ORF">B4098_2104</name>
</gene>
<dbReference type="AlphaFoldDB" id="A0A150JW90"/>
<dbReference type="EMBL" id="LQYG01000069">
    <property type="protein sequence ID" value="KYC61549.1"/>
    <property type="molecule type" value="Genomic_DNA"/>
</dbReference>
<evidence type="ECO:0000313" key="2">
    <source>
        <dbReference type="Proteomes" id="UP000075288"/>
    </source>
</evidence>
<organism evidence="1 2">
    <name type="scientific">Heyndrickxia coagulans</name>
    <name type="common">Weizmannia coagulans</name>
    <dbReference type="NCBI Taxonomy" id="1398"/>
    <lineage>
        <taxon>Bacteria</taxon>
        <taxon>Bacillati</taxon>
        <taxon>Bacillota</taxon>
        <taxon>Bacilli</taxon>
        <taxon>Bacillales</taxon>
        <taxon>Bacillaceae</taxon>
        <taxon>Heyndrickxia</taxon>
    </lineage>
</organism>
<comment type="caution">
    <text evidence="1">The sequence shown here is derived from an EMBL/GenBank/DDBJ whole genome shotgun (WGS) entry which is preliminary data.</text>
</comment>
<accession>A0A150JW90</accession>
<proteinExistence type="predicted"/>
<reference evidence="1 2" key="1">
    <citation type="submission" date="2016-01" db="EMBL/GenBank/DDBJ databases">
        <title>Genome Sequences of Twelve Sporeforming Bacillus Species Isolated from Foods.</title>
        <authorList>
            <person name="Berendsen E.M."/>
            <person name="Wells-Bennik M.H."/>
            <person name="Krawcyk A.O."/>
            <person name="De Jong A."/>
            <person name="Holsappel S."/>
            <person name="Eijlander R.T."/>
            <person name="Kuipers O.P."/>
        </authorList>
    </citation>
    <scope>NUCLEOTIDE SEQUENCE [LARGE SCALE GENOMIC DNA]</scope>
    <source>
        <strain evidence="1 2">B4098</strain>
    </source>
</reference>
<dbReference type="PATRIC" id="fig|1398.26.peg.282"/>
<name>A0A150JW90_HEYCO</name>
<protein>
    <submittedName>
        <fullName evidence="1">Uncharacterized protein</fullName>
    </submittedName>
</protein>
<dbReference type="Proteomes" id="UP000075288">
    <property type="component" value="Unassembled WGS sequence"/>
</dbReference>
<sequence>MEHSNGIQVKQGEVCGPLHFSIAMAGPEERQENAIRRPCRNECGTSRRVKVSRRIFSG</sequence>
<evidence type="ECO:0000313" key="1">
    <source>
        <dbReference type="EMBL" id="KYC61549.1"/>
    </source>
</evidence>